<dbReference type="AlphaFoldDB" id="A0A6C0F656"/>
<protein>
    <submittedName>
        <fullName evidence="1">Uncharacterized protein</fullName>
    </submittedName>
</protein>
<name>A0A6C0F656_9ZZZZ</name>
<proteinExistence type="predicted"/>
<dbReference type="EMBL" id="MN739029">
    <property type="protein sequence ID" value="QHT36039.1"/>
    <property type="molecule type" value="Genomic_DNA"/>
</dbReference>
<accession>A0A6C0F656</accession>
<reference evidence="1" key="1">
    <citation type="journal article" date="2020" name="Nature">
        <title>Giant virus diversity and host interactions through global metagenomics.</title>
        <authorList>
            <person name="Schulz F."/>
            <person name="Roux S."/>
            <person name="Paez-Espino D."/>
            <person name="Jungbluth S."/>
            <person name="Walsh D.A."/>
            <person name="Denef V.J."/>
            <person name="McMahon K.D."/>
            <person name="Konstantinidis K.T."/>
            <person name="Eloe-Fadrosh E.A."/>
            <person name="Kyrpides N.C."/>
            <person name="Woyke T."/>
        </authorList>
    </citation>
    <scope>NUCLEOTIDE SEQUENCE</scope>
    <source>
        <strain evidence="1">GVMAG-M-3300009182-46</strain>
    </source>
</reference>
<sequence>MNSILFIFILFVFLIGGVYYSRCREGFTSMDGKQRCPNVLIQKGAKFYLYNSKLDQVPGVNPVEFNNLEEYVEFIEWQHGAGIRCPVLYLQNTYDAQGNRVYKVRPSVTELQGGLPPSSTGQTAFQDFDNTSQYIDAQTNPELQNQSNENMLFSDNAMDDNWGGQNYTEKHVEEGRYAGNEVNILVA</sequence>
<organism evidence="1">
    <name type="scientific">viral metagenome</name>
    <dbReference type="NCBI Taxonomy" id="1070528"/>
    <lineage>
        <taxon>unclassified sequences</taxon>
        <taxon>metagenomes</taxon>
        <taxon>organismal metagenomes</taxon>
    </lineage>
</organism>
<evidence type="ECO:0000313" key="1">
    <source>
        <dbReference type="EMBL" id="QHT36039.1"/>
    </source>
</evidence>